<dbReference type="GO" id="GO:0005874">
    <property type="term" value="C:microtubule"/>
    <property type="evidence" value="ECO:0007669"/>
    <property type="project" value="UniProtKB-KW"/>
</dbReference>
<gene>
    <name evidence="15" type="ORF">FBUS_11858</name>
</gene>
<dbReference type="InterPro" id="IPR026983">
    <property type="entry name" value="DHC"/>
</dbReference>
<reference evidence="15" key="1">
    <citation type="submission" date="2019-05" db="EMBL/GenBank/DDBJ databases">
        <title>Annotation for the trematode Fasciolopsis buski.</title>
        <authorList>
            <person name="Choi Y.-J."/>
        </authorList>
    </citation>
    <scope>NUCLEOTIDE SEQUENCE</scope>
    <source>
        <strain evidence="15">HT</strain>
        <tissue evidence="15">Whole worm</tissue>
    </source>
</reference>
<dbReference type="SUPFAM" id="SSF52540">
    <property type="entry name" value="P-loop containing nucleoside triphosphate hydrolases"/>
    <property type="match status" value="1"/>
</dbReference>
<evidence type="ECO:0000256" key="9">
    <source>
        <dbReference type="ARBA" id="ARBA00023069"/>
    </source>
</evidence>
<keyword evidence="8" id="KW-0175">Coiled coil</keyword>
<dbReference type="PANTHER" id="PTHR22878:SF71">
    <property type="entry name" value="DYNEIN, AXONEMAL, HEAVY CHAIN 3"/>
    <property type="match status" value="1"/>
</dbReference>
<evidence type="ECO:0000259" key="14">
    <source>
        <dbReference type="Pfam" id="PF12774"/>
    </source>
</evidence>
<keyword evidence="16" id="KW-1185">Reference proteome</keyword>
<evidence type="ECO:0000256" key="4">
    <source>
        <dbReference type="ARBA" id="ARBA00022737"/>
    </source>
</evidence>
<keyword evidence="10" id="KW-0505">Motor protein</keyword>
<evidence type="ECO:0000256" key="6">
    <source>
        <dbReference type="ARBA" id="ARBA00022840"/>
    </source>
</evidence>
<evidence type="ECO:0000256" key="3">
    <source>
        <dbReference type="ARBA" id="ARBA00022701"/>
    </source>
</evidence>
<comment type="subcellular location">
    <subcellularLocation>
        <location evidence="1">Cytoplasm</location>
        <location evidence="1">Cytoskeleton</location>
        <location evidence="1">Cilium axoneme</location>
    </subcellularLocation>
</comment>
<keyword evidence="6" id="KW-0067">ATP-binding</keyword>
<keyword evidence="9" id="KW-0969">Cilium</keyword>
<keyword evidence="5" id="KW-0547">Nucleotide-binding</keyword>
<dbReference type="FunFam" id="3.40.50.300:FF:000044">
    <property type="entry name" value="Dynein heavy chain 5, axonemal"/>
    <property type="match status" value="1"/>
</dbReference>
<evidence type="ECO:0000256" key="10">
    <source>
        <dbReference type="ARBA" id="ARBA00023175"/>
    </source>
</evidence>
<evidence type="ECO:0000256" key="5">
    <source>
        <dbReference type="ARBA" id="ARBA00022741"/>
    </source>
</evidence>
<dbReference type="Proteomes" id="UP000728185">
    <property type="component" value="Unassembled WGS sequence"/>
</dbReference>
<dbReference type="GO" id="GO:0030286">
    <property type="term" value="C:dynein complex"/>
    <property type="evidence" value="ECO:0007669"/>
    <property type="project" value="UniProtKB-KW"/>
</dbReference>
<feature type="domain" description="Dynein heavy chain hydrolytic ATP-binding dynein motor region" evidence="14">
    <location>
        <begin position="1313"/>
        <end position="1468"/>
    </location>
</feature>
<organism evidence="15 16">
    <name type="scientific">Fasciolopsis buskii</name>
    <dbReference type="NCBI Taxonomy" id="27845"/>
    <lineage>
        <taxon>Eukaryota</taxon>
        <taxon>Metazoa</taxon>
        <taxon>Spiralia</taxon>
        <taxon>Lophotrochozoa</taxon>
        <taxon>Platyhelminthes</taxon>
        <taxon>Trematoda</taxon>
        <taxon>Digenea</taxon>
        <taxon>Plagiorchiida</taxon>
        <taxon>Echinostomata</taxon>
        <taxon>Echinostomatoidea</taxon>
        <taxon>Fasciolidae</taxon>
        <taxon>Fasciolopsis</taxon>
    </lineage>
</organism>
<dbReference type="GO" id="GO:0051959">
    <property type="term" value="F:dynein light intermediate chain binding"/>
    <property type="evidence" value="ECO:0007669"/>
    <property type="project" value="InterPro"/>
</dbReference>
<dbReference type="FunFam" id="1.20.58.1120:FF:000001">
    <property type="entry name" value="dynein heavy chain 2, axonemal"/>
    <property type="match status" value="1"/>
</dbReference>
<dbReference type="GO" id="GO:0005930">
    <property type="term" value="C:axoneme"/>
    <property type="evidence" value="ECO:0007669"/>
    <property type="project" value="UniProtKB-SubCell"/>
</dbReference>
<evidence type="ECO:0000259" key="13">
    <source>
        <dbReference type="Pfam" id="PF08393"/>
    </source>
</evidence>
<dbReference type="InterPro" id="IPR042222">
    <property type="entry name" value="Dynein_2_N"/>
</dbReference>
<dbReference type="GO" id="GO:0045505">
    <property type="term" value="F:dynein intermediate chain binding"/>
    <property type="evidence" value="ECO:0007669"/>
    <property type="project" value="InterPro"/>
</dbReference>
<dbReference type="FunFam" id="1.10.287.2620:FF:000002">
    <property type="entry name" value="Dynein heavy chain 2, axonemal"/>
    <property type="match status" value="1"/>
</dbReference>
<feature type="non-terminal residue" evidence="15">
    <location>
        <position position="1"/>
    </location>
</feature>
<evidence type="ECO:0000256" key="2">
    <source>
        <dbReference type="ARBA" id="ARBA00022490"/>
    </source>
</evidence>
<sequence length="1468" mass="169445">MPLRKRRADTSESTEEPQEYFERLWPLKRYDDIIKVFQISHCLHSPQRLPTPTFSCSSTKTLPALPPVVKPEAPSSLYVMVSRNAKHPPLMNPFTLTKASPFKEQWHWRPPSQSIGNNFSPAAANIQLDKLARFSDIGQLLGGKEACKEEPSGGHVSRPMSPEQQLVEMKALEEERQSMRGKPSERDLERYNYYIDNGISDHMIAPPPEQLWQKLEEYTPQKLVKAWPFLAEELRLEIRRDFDHALRKSIVDYILLDPNERKRLFIEWTPMPYPSYVIRAPVPWNAKRRKAFEFCQNSLFSPCALTLAIQHIWCTEFSQLRFVQAKNLRELPGPVEPSEFENLITTQCKRTRDLLRTNWIPKCARAFIDLRHTWTHLLPKTSTDSTEAVRAFFACIAALMSKQLRSIVDQSLKDLLELLQEHNDGNAFEDTYDELKFLRRPLLLIRLRVSDPKIIFMPTFRDTRDCILRCFQAITDAAEGLPRVEVDVFPELRNQALHLRSVSFREQLVVEYTDQAMTIFRANSVGPKQYLEIYKPYGNLLNNKAELELRTFIKDRHTLLAVKKRKGKAWLKDEILVEQLTSSLNAVQQKIEGFQDLRGEINMLRLNVPLSLFSVDCQSVNEELANRVWKLRDILIQFELDENRDVNRSICRRYDEIMNRLSETPPDTESLVQLQAYMRDVSNTLVFKLKEEVAEAAERLNFLLDYAFLSADDIKLNSTLFYWPEHILSILDVTSSRVNMLRETAEEDLKNRTAALEAKILTCWDRIALMRRREVVSQDEMIKSKQILDEFQADVDSLSLEAEKVNKEEALVQWDQTQFPQLAELRKQMDPFDRLWRTALDFDTQNRQWLQAPYHTLNPFDIEQQVSDMYKTAHKLTKTLADLAGPAKVAQKLKSRLVKFQQFLPIIHVVCNPGIQSRHWDQMSDIVGFDIKPSPDTQLITFLEYGLKNVLDQLEEVGAAAAKEHQLETTMAKMKEEWRQMRFELLPYRDTGISILSAIDDIQVLLDDHIIKAQTMRNSPYIKPFETEMAAWENKLVSMNDILEVWLKVQATWLYLEPIFSSEDILAQMPEEGRKFGVVDVLWREVMTEASVNPSCLVATDQRDMLRRLTDANILLEEIQKGLNDYLEKKRLYFPRFFFLSNDELLEILSETKDPQRVQPHLKKCFEGISRLSFTEQQEIVGMTSAEGETVPFVTKIYPAKAKVVLCVSCIYWTEEVQDSMSKDKLAEYRSKCDKQIDEIVRLVRGPLTSGERITLGALIVVDVHARDVVANMVTHHVQSIQAFEWLSQLRYYFDSDEATKVSVCQITTNLDYGYEYLGNTARLVITPLTDRCYRTLMGALKLNLGGAPEGPAGTGKTETCKDLAKAVAKQCVVFNCSDGLDYRAMSKFFKGLAQSGAWACFDEFNRIELEVLSVVAQQIFCIQSAISSGLKRFLFEGTELSLNPTCTMFITMNPGYAGRQELPDNLK</sequence>
<dbReference type="Gene3D" id="1.10.287.2620">
    <property type="match status" value="1"/>
</dbReference>
<keyword evidence="7" id="KW-0243">Dynein</keyword>
<accession>A0A8E0VK70</accession>
<dbReference type="InterPro" id="IPR013602">
    <property type="entry name" value="Dynein_heavy_linker"/>
</dbReference>
<keyword evidence="4" id="KW-0677">Repeat</keyword>
<dbReference type="Pfam" id="PF08393">
    <property type="entry name" value="DHC_N2"/>
    <property type="match status" value="1"/>
</dbReference>
<keyword evidence="3" id="KW-0493">Microtubule</keyword>
<dbReference type="PANTHER" id="PTHR22878">
    <property type="entry name" value="DYNEIN HEAVY CHAIN 6, AXONEMAL-LIKE-RELATED"/>
    <property type="match status" value="1"/>
</dbReference>
<keyword evidence="12" id="KW-0966">Cell projection</keyword>
<evidence type="ECO:0000256" key="7">
    <source>
        <dbReference type="ARBA" id="ARBA00023017"/>
    </source>
</evidence>
<evidence type="ECO:0000313" key="15">
    <source>
        <dbReference type="EMBL" id="KAA0193180.1"/>
    </source>
</evidence>
<dbReference type="FunFam" id="1.20.140.100:FF:000004">
    <property type="entry name" value="Dynein axonemal heavy chain 6"/>
    <property type="match status" value="1"/>
</dbReference>
<dbReference type="GO" id="GO:0005524">
    <property type="term" value="F:ATP binding"/>
    <property type="evidence" value="ECO:0007669"/>
    <property type="project" value="UniProtKB-KW"/>
</dbReference>
<comment type="caution">
    <text evidence="15">The sequence shown here is derived from an EMBL/GenBank/DDBJ whole genome shotgun (WGS) entry which is preliminary data.</text>
</comment>
<dbReference type="InterPro" id="IPR035699">
    <property type="entry name" value="AAA_6"/>
</dbReference>
<evidence type="ECO:0000256" key="8">
    <source>
        <dbReference type="ARBA" id="ARBA00023054"/>
    </source>
</evidence>
<dbReference type="Pfam" id="PF12774">
    <property type="entry name" value="AAA_6"/>
    <property type="match status" value="1"/>
</dbReference>
<dbReference type="FunFam" id="3.20.180.20:FF:000003">
    <property type="entry name" value="Dynein heavy chain 12, axonemal"/>
    <property type="match status" value="1"/>
</dbReference>
<protein>
    <submittedName>
        <fullName evidence="15">Dynein heavy chain 3 axonemal</fullName>
    </submittedName>
</protein>
<evidence type="ECO:0000313" key="16">
    <source>
        <dbReference type="Proteomes" id="UP000728185"/>
    </source>
</evidence>
<keyword evidence="11" id="KW-0206">Cytoskeleton</keyword>
<dbReference type="OrthoDB" id="5593012at2759"/>
<dbReference type="Gene3D" id="1.20.140.100">
    <property type="entry name" value="Dynein heavy chain, N-terminal domain 2"/>
    <property type="match status" value="1"/>
</dbReference>
<dbReference type="GO" id="GO:0007018">
    <property type="term" value="P:microtubule-based movement"/>
    <property type="evidence" value="ECO:0007669"/>
    <property type="project" value="InterPro"/>
</dbReference>
<name>A0A8E0VK70_9TREM</name>
<dbReference type="InterPro" id="IPR027417">
    <property type="entry name" value="P-loop_NTPase"/>
</dbReference>
<evidence type="ECO:0000256" key="1">
    <source>
        <dbReference type="ARBA" id="ARBA00004430"/>
    </source>
</evidence>
<feature type="domain" description="Dynein heavy chain linker" evidence="13">
    <location>
        <begin position="822"/>
        <end position="1223"/>
    </location>
</feature>
<evidence type="ECO:0000256" key="12">
    <source>
        <dbReference type="ARBA" id="ARBA00023273"/>
    </source>
</evidence>
<proteinExistence type="predicted"/>
<dbReference type="Gene3D" id="3.40.50.300">
    <property type="entry name" value="P-loop containing nucleotide triphosphate hydrolases"/>
    <property type="match status" value="1"/>
</dbReference>
<evidence type="ECO:0000256" key="11">
    <source>
        <dbReference type="ARBA" id="ARBA00023212"/>
    </source>
</evidence>
<dbReference type="EMBL" id="LUCM01005204">
    <property type="protein sequence ID" value="KAA0193180.1"/>
    <property type="molecule type" value="Genomic_DNA"/>
</dbReference>
<keyword evidence="2" id="KW-0963">Cytoplasm</keyword>
<dbReference type="Gene3D" id="1.20.58.1120">
    <property type="match status" value="1"/>
</dbReference>